<dbReference type="GO" id="GO:0045893">
    <property type="term" value="P:positive regulation of DNA-templated transcription"/>
    <property type="evidence" value="ECO:0007669"/>
    <property type="project" value="InterPro"/>
</dbReference>
<protein>
    <recommendedName>
        <fullName evidence="7">HTH myb-type domain-containing protein</fullName>
    </recommendedName>
</protein>
<keyword evidence="4" id="KW-0804">Transcription</keyword>
<feature type="region of interest" description="Disordered" evidence="6">
    <location>
        <begin position="153"/>
        <end position="192"/>
    </location>
</feature>
<sequence>MLAVSPVGCSGGLEERAAATGIDMETEAIGAVSSDLVDFDFTVDDIDFGDFFLRLEDDGDALPDLEVDPSDIFTEFEEIAAGGNNGATDQEVPTSVNRPSLDEDPCSGVLAAEENAAVAFVDVEEGKGESNQLQQHADEAVTAANNGDFAAVAADDKSTSSTTSSSQEDESRHKSSGKSSHGKKKAKVDWTPEPHRRFVQAVEQLGIDKAVPSRILEIMGIDSLTRHNIASHLQKYRSHRKHMLAREAEAASWTQRRQMYATGSGAAAVKRPDANAWTVPTIGFPPPPPPPAPPSHPMQHFGRPLHVWGHPTPTVDSSRVPMWPRHLVPRTPAPPWAPPPPADPAAFWHHHPYMRGPGHMPTQVIAVPIPAARFPAAPVRGVLPPCPGPAPMYRPLVPSTFANKGQQDAQLQLHTQPSSESIDAAIGDVLTKPWLPLPLGLKPPSVDSVMGELQRQGVANVPPACG</sequence>
<reference evidence="8" key="1">
    <citation type="journal article" date="2018" name="DNA Res.">
        <title>Multiple hybrid de novo genome assembly of finger millet, an orphan allotetraploid crop.</title>
        <authorList>
            <person name="Hatakeyama M."/>
            <person name="Aluri S."/>
            <person name="Balachadran M.T."/>
            <person name="Sivarajan S.R."/>
            <person name="Patrignani A."/>
            <person name="Gruter S."/>
            <person name="Poveda L."/>
            <person name="Shimizu-Inatsugi R."/>
            <person name="Baeten J."/>
            <person name="Francoijs K.J."/>
            <person name="Nataraja K.N."/>
            <person name="Reddy Y.A.N."/>
            <person name="Phadnis S."/>
            <person name="Ravikumar R.L."/>
            <person name="Schlapbach R."/>
            <person name="Sreeman S.M."/>
            <person name="Shimizu K.K."/>
        </authorList>
    </citation>
    <scope>NUCLEOTIDE SEQUENCE</scope>
</reference>
<keyword evidence="2" id="KW-0805">Transcription regulation</keyword>
<feature type="compositionally biased region" description="Basic residues" evidence="6">
    <location>
        <begin position="174"/>
        <end position="186"/>
    </location>
</feature>
<name>A0AAV5FK87_ELECO</name>
<dbReference type="FunFam" id="1.10.10.60:FF:000007">
    <property type="entry name" value="Two-component response regulator"/>
    <property type="match status" value="1"/>
</dbReference>
<dbReference type="InterPro" id="IPR017930">
    <property type="entry name" value="Myb_dom"/>
</dbReference>
<accession>A0AAV5FK87</accession>
<evidence type="ECO:0000313" key="8">
    <source>
        <dbReference type="EMBL" id="GJN34770.1"/>
    </source>
</evidence>
<proteinExistence type="predicted"/>
<dbReference type="PROSITE" id="PS51294">
    <property type="entry name" value="HTH_MYB"/>
    <property type="match status" value="1"/>
</dbReference>
<reference evidence="8" key="2">
    <citation type="submission" date="2021-12" db="EMBL/GenBank/DDBJ databases">
        <title>Resequencing data analysis of finger millet.</title>
        <authorList>
            <person name="Hatakeyama M."/>
            <person name="Aluri S."/>
            <person name="Balachadran M.T."/>
            <person name="Sivarajan S.R."/>
            <person name="Poveda L."/>
            <person name="Shimizu-Inatsugi R."/>
            <person name="Schlapbach R."/>
            <person name="Sreeman S.M."/>
            <person name="Shimizu K.K."/>
        </authorList>
    </citation>
    <scope>NUCLEOTIDE SEQUENCE</scope>
</reference>
<dbReference type="InterPro" id="IPR001005">
    <property type="entry name" value="SANT/Myb"/>
</dbReference>
<feature type="region of interest" description="Disordered" evidence="6">
    <location>
        <begin position="81"/>
        <end position="102"/>
    </location>
</feature>
<dbReference type="InterPro" id="IPR006447">
    <property type="entry name" value="Myb_dom_plants"/>
</dbReference>
<organism evidence="8 9">
    <name type="scientific">Eleusine coracana subsp. coracana</name>
    <dbReference type="NCBI Taxonomy" id="191504"/>
    <lineage>
        <taxon>Eukaryota</taxon>
        <taxon>Viridiplantae</taxon>
        <taxon>Streptophyta</taxon>
        <taxon>Embryophyta</taxon>
        <taxon>Tracheophyta</taxon>
        <taxon>Spermatophyta</taxon>
        <taxon>Magnoliopsida</taxon>
        <taxon>Liliopsida</taxon>
        <taxon>Poales</taxon>
        <taxon>Poaceae</taxon>
        <taxon>PACMAD clade</taxon>
        <taxon>Chloridoideae</taxon>
        <taxon>Cynodonteae</taxon>
        <taxon>Eleusininae</taxon>
        <taxon>Eleusine</taxon>
    </lineage>
</organism>
<keyword evidence="3" id="KW-0238">DNA-binding</keyword>
<dbReference type="PANTHER" id="PTHR31312:SF3">
    <property type="entry name" value="TRANSCRIPTION FACTOR GLK1-RELATED"/>
    <property type="match status" value="1"/>
</dbReference>
<dbReference type="InterPro" id="IPR044825">
    <property type="entry name" value="GLK1/2-like"/>
</dbReference>
<dbReference type="GO" id="GO:0005634">
    <property type="term" value="C:nucleus"/>
    <property type="evidence" value="ECO:0007669"/>
    <property type="project" value="UniProtKB-SubCell"/>
</dbReference>
<dbReference type="NCBIfam" id="TIGR01557">
    <property type="entry name" value="myb_SHAQKYF"/>
    <property type="match status" value="1"/>
</dbReference>
<feature type="compositionally biased region" description="Polar residues" evidence="6">
    <location>
        <begin position="86"/>
        <end position="98"/>
    </location>
</feature>
<feature type="compositionally biased region" description="Low complexity" evidence="6">
    <location>
        <begin position="153"/>
        <end position="166"/>
    </location>
</feature>
<feature type="domain" description="HTH myb-type" evidence="7">
    <location>
        <begin position="182"/>
        <end position="241"/>
    </location>
</feature>
<evidence type="ECO:0000256" key="4">
    <source>
        <dbReference type="ARBA" id="ARBA00023163"/>
    </source>
</evidence>
<dbReference type="Gene3D" id="1.10.10.60">
    <property type="entry name" value="Homeodomain-like"/>
    <property type="match status" value="1"/>
</dbReference>
<dbReference type="EMBL" id="BQKI01000085">
    <property type="protein sequence ID" value="GJN34770.1"/>
    <property type="molecule type" value="Genomic_DNA"/>
</dbReference>
<comment type="caution">
    <text evidence="8">The sequence shown here is derived from an EMBL/GenBank/DDBJ whole genome shotgun (WGS) entry which is preliminary data.</text>
</comment>
<dbReference type="SUPFAM" id="SSF46689">
    <property type="entry name" value="Homeodomain-like"/>
    <property type="match status" value="1"/>
</dbReference>
<dbReference type="PANTHER" id="PTHR31312">
    <property type="entry name" value="TRANSCRIPTION ACTIVATOR GLK1"/>
    <property type="match status" value="1"/>
</dbReference>
<dbReference type="AlphaFoldDB" id="A0AAV5FK87"/>
<evidence type="ECO:0000256" key="6">
    <source>
        <dbReference type="SAM" id="MobiDB-lite"/>
    </source>
</evidence>
<comment type="subcellular location">
    <subcellularLocation>
        <location evidence="1">Nucleus</location>
    </subcellularLocation>
</comment>
<dbReference type="Pfam" id="PF00249">
    <property type="entry name" value="Myb_DNA-binding"/>
    <property type="match status" value="1"/>
</dbReference>
<dbReference type="InterPro" id="IPR009057">
    <property type="entry name" value="Homeodomain-like_sf"/>
</dbReference>
<evidence type="ECO:0000256" key="1">
    <source>
        <dbReference type="ARBA" id="ARBA00004123"/>
    </source>
</evidence>
<dbReference type="GO" id="GO:0003700">
    <property type="term" value="F:DNA-binding transcription factor activity"/>
    <property type="evidence" value="ECO:0007669"/>
    <property type="project" value="InterPro"/>
</dbReference>
<evidence type="ECO:0000256" key="2">
    <source>
        <dbReference type="ARBA" id="ARBA00023015"/>
    </source>
</evidence>
<dbReference type="Proteomes" id="UP001054889">
    <property type="component" value="Unassembled WGS sequence"/>
</dbReference>
<keyword evidence="5" id="KW-0539">Nucleus</keyword>
<evidence type="ECO:0000313" key="9">
    <source>
        <dbReference type="Proteomes" id="UP001054889"/>
    </source>
</evidence>
<evidence type="ECO:0000256" key="3">
    <source>
        <dbReference type="ARBA" id="ARBA00023125"/>
    </source>
</evidence>
<gene>
    <name evidence="8" type="primary">gb23465</name>
    <name evidence="8" type="ORF">PR202_gb23465</name>
</gene>
<dbReference type="GO" id="GO:0000976">
    <property type="term" value="F:transcription cis-regulatory region binding"/>
    <property type="evidence" value="ECO:0007669"/>
    <property type="project" value="TreeGrafter"/>
</dbReference>
<evidence type="ECO:0000256" key="5">
    <source>
        <dbReference type="ARBA" id="ARBA00023242"/>
    </source>
</evidence>
<evidence type="ECO:0000259" key="7">
    <source>
        <dbReference type="PROSITE" id="PS51294"/>
    </source>
</evidence>
<keyword evidence="9" id="KW-1185">Reference proteome</keyword>